<accession>A0A501Q019</accession>
<dbReference type="PANTHER" id="PTHR43420">
    <property type="entry name" value="ACETYLTRANSFERASE"/>
    <property type="match status" value="1"/>
</dbReference>
<dbReference type="InterPro" id="IPR050680">
    <property type="entry name" value="YpeA/RimI_acetyltransf"/>
</dbReference>
<dbReference type="Pfam" id="PF00583">
    <property type="entry name" value="Acetyltransf_1"/>
    <property type="match status" value="1"/>
</dbReference>
<dbReference type="SUPFAM" id="SSF55729">
    <property type="entry name" value="Acyl-CoA N-acyltransferases (Nat)"/>
    <property type="match status" value="1"/>
</dbReference>
<dbReference type="InterPro" id="IPR000182">
    <property type="entry name" value="GNAT_dom"/>
</dbReference>
<name>A0A501Q019_9FLAO</name>
<reference evidence="4 5" key="1">
    <citation type="submission" date="2019-06" db="EMBL/GenBank/DDBJ databases">
        <title>Flavobacterium sp. MaA-Y11 from geoumgang.</title>
        <authorList>
            <person name="Jeong S."/>
        </authorList>
    </citation>
    <scope>NUCLEOTIDE SEQUENCE [LARGE SCALE GENOMIC DNA]</scope>
    <source>
        <strain evidence="4 5">MaA-Y11</strain>
    </source>
</reference>
<evidence type="ECO:0000256" key="2">
    <source>
        <dbReference type="ARBA" id="ARBA00023315"/>
    </source>
</evidence>
<keyword evidence="2" id="KW-0012">Acyltransferase</keyword>
<organism evidence="4 5">
    <name type="scientific">Flavobacterium microcysteis</name>
    <dbReference type="NCBI Taxonomy" id="2596891"/>
    <lineage>
        <taxon>Bacteria</taxon>
        <taxon>Pseudomonadati</taxon>
        <taxon>Bacteroidota</taxon>
        <taxon>Flavobacteriia</taxon>
        <taxon>Flavobacteriales</taxon>
        <taxon>Flavobacteriaceae</taxon>
        <taxon>Flavobacterium</taxon>
    </lineage>
</organism>
<evidence type="ECO:0000259" key="3">
    <source>
        <dbReference type="PROSITE" id="PS51186"/>
    </source>
</evidence>
<dbReference type="AlphaFoldDB" id="A0A501Q019"/>
<proteinExistence type="predicted"/>
<dbReference type="Gene3D" id="3.40.630.30">
    <property type="match status" value="1"/>
</dbReference>
<keyword evidence="5" id="KW-1185">Reference proteome</keyword>
<dbReference type="CDD" id="cd04301">
    <property type="entry name" value="NAT_SF"/>
    <property type="match status" value="1"/>
</dbReference>
<protein>
    <submittedName>
        <fullName evidence="4">GNAT family N-acetyltransferase</fullName>
    </submittedName>
</protein>
<evidence type="ECO:0000313" key="5">
    <source>
        <dbReference type="Proteomes" id="UP000319175"/>
    </source>
</evidence>
<dbReference type="Proteomes" id="UP000319175">
    <property type="component" value="Unassembled WGS sequence"/>
</dbReference>
<dbReference type="InterPro" id="IPR016181">
    <property type="entry name" value="Acyl_CoA_acyltransferase"/>
</dbReference>
<keyword evidence="1 4" id="KW-0808">Transferase</keyword>
<dbReference type="GO" id="GO:0016747">
    <property type="term" value="F:acyltransferase activity, transferring groups other than amino-acyl groups"/>
    <property type="evidence" value="ECO:0007669"/>
    <property type="project" value="InterPro"/>
</dbReference>
<comment type="caution">
    <text evidence="4">The sequence shown here is derived from an EMBL/GenBank/DDBJ whole genome shotgun (WGS) entry which is preliminary data.</text>
</comment>
<dbReference type="RefSeq" id="WP_140001919.1">
    <property type="nucleotide sequence ID" value="NZ_VFJE01000056.1"/>
</dbReference>
<gene>
    <name evidence="4" type="ORF">FJA49_15550</name>
</gene>
<dbReference type="PANTHER" id="PTHR43420:SF44">
    <property type="entry name" value="ACETYLTRANSFERASE YPEA"/>
    <property type="match status" value="1"/>
</dbReference>
<evidence type="ECO:0000313" key="4">
    <source>
        <dbReference type="EMBL" id="TPD65607.1"/>
    </source>
</evidence>
<feature type="domain" description="N-acetyltransferase" evidence="3">
    <location>
        <begin position="1"/>
        <end position="146"/>
    </location>
</feature>
<sequence>MQIIKEIPALETFSVRQPVLRPGKPIETCHFEGDNLESTKHFGLFSNEKLAGIASLFICATPFLKEEPQFQLRGMAVLPEFQKKGLGEALVKHAENDALERGGKIIWFNAREIAVTFYKKLGYEIVGEPFDIADIGKHYVMYKNLNAL</sequence>
<dbReference type="EMBL" id="VFJE01000056">
    <property type="protein sequence ID" value="TPD65607.1"/>
    <property type="molecule type" value="Genomic_DNA"/>
</dbReference>
<evidence type="ECO:0000256" key="1">
    <source>
        <dbReference type="ARBA" id="ARBA00022679"/>
    </source>
</evidence>
<reference evidence="4 5" key="2">
    <citation type="submission" date="2019-06" db="EMBL/GenBank/DDBJ databases">
        <authorList>
            <person name="Seo Y."/>
        </authorList>
    </citation>
    <scope>NUCLEOTIDE SEQUENCE [LARGE SCALE GENOMIC DNA]</scope>
    <source>
        <strain evidence="4 5">MaA-Y11</strain>
    </source>
</reference>
<dbReference type="PROSITE" id="PS51186">
    <property type="entry name" value="GNAT"/>
    <property type="match status" value="1"/>
</dbReference>
<dbReference type="OrthoDB" id="2352823at2"/>